<feature type="compositionally biased region" description="Basic and acidic residues" evidence="1">
    <location>
        <begin position="62"/>
        <end position="102"/>
    </location>
</feature>
<name>A0ABQ9Z9S4_9CRUS</name>
<keyword evidence="3" id="KW-1185">Reference proteome</keyword>
<evidence type="ECO:0000256" key="1">
    <source>
        <dbReference type="SAM" id="MobiDB-lite"/>
    </source>
</evidence>
<feature type="region of interest" description="Disordered" evidence="1">
    <location>
        <begin position="33"/>
        <end position="122"/>
    </location>
</feature>
<organism evidence="2 3">
    <name type="scientific">Daphnia magna</name>
    <dbReference type="NCBI Taxonomy" id="35525"/>
    <lineage>
        <taxon>Eukaryota</taxon>
        <taxon>Metazoa</taxon>
        <taxon>Ecdysozoa</taxon>
        <taxon>Arthropoda</taxon>
        <taxon>Crustacea</taxon>
        <taxon>Branchiopoda</taxon>
        <taxon>Diplostraca</taxon>
        <taxon>Cladocera</taxon>
        <taxon>Anomopoda</taxon>
        <taxon>Daphniidae</taxon>
        <taxon>Daphnia</taxon>
    </lineage>
</organism>
<sequence length="122" mass="13904">MVTPAVLPIYSGIPASQSMVTNTPVVLPRELQPLPQVPQNTPMGPRPRSNRRLGRTRILTDTPEKDLIEQEHKKMEEKKRKVSEKKNIKEGLENEKKKKISDEDISEDDDYLEAPPIFKSTS</sequence>
<evidence type="ECO:0000313" key="3">
    <source>
        <dbReference type="Proteomes" id="UP001234178"/>
    </source>
</evidence>
<proteinExistence type="predicted"/>
<comment type="caution">
    <text evidence="2">The sequence shown here is derived from an EMBL/GenBank/DDBJ whole genome shotgun (WGS) entry which is preliminary data.</text>
</comment>
<dbReference type="Proteomes" id="UP001234178">
    <property type="component" value="Unassembled WGS sequence"/>
</dbReference>
<evidence type="ECO:0000313" key="2">
    <source>
        <dbReference type="EMBL" id="KAK4009659.1"/>
    </source>
</evidence>
<gene>
    <name evidence="2" type="ORF">OUZ56_018805</name>
</gene>
<reference evidence="2 3" key="1">
    <citation type="journal article" date="2023" name="Nucleic Acids Res.">
        <title>The hologenome of Daphnia magna reveals possible DNA methylation and microbiome-mediated evolution of the host genome.</title>
        <authorList>
            <person name="Chaturvedi A."/>
            <person name="Li X."/>
            <person name="Dhandapani V."/>
            <person name="Marshall H."/>
            <person name="Kissane S."/>
            <person name="Cuenca-Cambronero M."/>
            <person name="Asole G."/>
            <person name="Calvet F."/>
            <person name="Ruiz-Romero M."/>
            <person name="Marangio P."/>
            <person name="Guigo R."/>
            <person name="Rago D."/>
            <person name="Mirbahai L."/>
            <person name="Eastwood N."/>
            <person name="Colbourne J.K."/>
            <person name="Zhou J."/>
            <person name="Mallon E."/>
            <person name="Orsini L."/>
        </authorList>
    </citation>
    <scope>NUCLEOTIDE SEQUENCE [LARGE SCALE GENOMIC DNA]</scope>
    <source>
        <strain evidence="2">LRV0_1</strain>
    </source>
</reference>
<dbReference type="EMBL" id="JAOYFB010000003">
    <property type="protein sequence ID" value="KAK4009659.1"/>
    <property type="molecule type" value="Genomic_DNA"/>
</dbReference>
<feature type="compositionally biased region" description="Acidic residues" evidence="1">
    <location>
        <begin position="103"/>
        <end position="112"/>
    </location>
</feature>
<protein>
    <submittedName>
        <fullName evidence="2">Uncharacterized protein</fullName>
    </submittedName>
</protein>
<accession>A0ABQ9Z9S4</accession>